<organism evidence="11 12">
    <name type="scientific">Paramecium primaurelia</name>
    <dbReference type="NCBI Taxonomy" id="5886"/>
    <lineage>
        <taxon>Eukaryota</taxon>
        <taxon>Sar</taxon>
        <taxon>Alveolata</taxon>
        <taxon>Ciliophora</taxon>
        <taxon>Intramacronucleata</taxon>
        <taxon>Oligohymenophorea</taxon>
        <taxon>Peniculida</taxon>
        <taxon>Parameciidae</taxon>
        <taxon>Paramecium</taxon>
    </lineage>
</organism>
<keyword evidence="3" id="KW-0677">Repeat</keyword>
<keyword evidence="4" id="KW-0969">Cilium</keyword>
<feature type="domain" description="Intraflagellar transport protein 122 homolog TPR" evidence="10">
    <location>
        <begin position="747"/>
        <end position="994"/>
    </location>
</feature>
<evidence type="ECO:0000256" key="5">
    <source>
        <dbReference type="ARBA" id="ARBA00023273"/>
    </source>
</evidence>
<feature type="region of interest" description="Disordered" evidence="7">
    <location>
        <begin position="711"/>
        <end position="739"/>
    </location>
</feature>
<evidence type="ECO:0000256" key="6">
    <source>
        <dbReference type="PROSITE-ProRule" id="PRU00221"/>
    </source>
</evidence>
<dbReference type="Proteomes" id="UP000688137">
    <property type="component" value="Unassembled WGS sequence"/>
</dbReference>
<dbReference type="InterPro" id="IPR039857">
    <property type="entry name" value="Ift122/121"/>
</dbReference>
<evidence type="ECO:0000259" key="9">
    <source>
        <dbReference type="Pfam" id="PF23381"/>
    </source>
</evidence>
<dbReference type="FunFam" id="1.25.40.470:FF:000005">
    <property type="entry name" value="Intraflagellar transport protein 122 homolog"/>
    <property type="match status" value="1"/>
</dbReference>
<evidence type="ECO:0000256" key="1">
    <source>
        <dbReference type="ARBA" id="ARBA00004138"/>
    </source>
</evidence>
<name>A0A8S1JTZ3_PARPR</name>
<dbReference type="GO" id="GO:0097730">
    <property type="term" value="C:non-motile cilium"/>
    <property type="evidence" value="ECO:0007669"/>
    <property type="project" value="TreeGrafter"/>
</dbReference>
<comment type="caution">
    <text evidence="11">The sequence shown here is derived from an EMBL/GenBank/DDBJ whole genome shotgun (WGS) entry which is preliminary data.</text>
</comment>
<dbReference type="InterPro" id="IPR056152">
    <property type="entry name" value="Beta-prop_IFT122_2nd"/>
</dbReference>
<dbReference type="GO" id="GO:0061512">
    <property type="term" value="P:protein localization to cilium"/>
    <property type="evidence" value="ECO:0007669"/>
    <property type="project" value="TreeGrafter"/>
</dbReference>
<reference evidence="11" key="1">
    <citation type="submission" date="2021-01" db="EMBL/GenBank/DDBJ databases">
        <authorList>
            <consortium name="Genoscope - CEA"/>
            <person name="William W."/>
        </authorList>
    </citation>
    <scope>NUCLEOTIDE SEQUENCE</scope>
</reference>
<dbReference type="InterPro" id="IPR057411">
    <property type="entry name" value="TPR_IFT122"/>
</dbReference>
<protein>
    <recommendedName>
        <fullName evidence="13">Intraflagellar transport protein 122 homolog</fullName>
    </recommendedName>
</protein>
<feature type="compositionally biased region" description="Low complexity" evidence="7">
    <location>
        <begin position="711"/>
        <end position="725"/>
    </location>
</feature>
<comment type="subcellular location">
    <subcellularLocation>
        <location evidence="1">Cell projection</location>
        <location evidence="1">Cilium</location>
    </subcellularLocation>
</comment>
<dbReference type="OMA" id="FKTARIC"/>
<feature type="domain" description="Intraflagellar transport protein 122 homolog TPR" evidence="10">
    <location>
        <begin position="576"/>
        <end position="701"/>
    </location>
</feature>
<gene>
    <name evidence="11" type="ORF">PPRIM_AZ9-3.1.T0090084</name>
</gene>
<dbReference type="PANTHER" id="PTHR12764:SF4">
    <property type="entry name" value="INTRAFLAGELLAR TRANSPORT PROTEIN 122 HOMOLOG"/>
    <property type="match status" value="1"/>
</dbReference>
<sequence length="1242" mass="142140">MKTKELWTHTIDKPTEPNLNLTNQVFACAFLKDGDVVVAAVGNAILLFDTQKSEMLRPPLRGQHKDTITCLAASKDGNKMVTGSADKTVVVWGFNITRGDKMLDAEKWFSHSDAIQCVAISPLMYQIFTGSNQEYSLWIPGMGNIERQKYKEKIICAAWSADGQYVSFGTMSGIVVITDRQAHQLKEISTQKGGPVWCMEWTPITSEYQQSQLTVGVWMNSLYQFDYNGQQIGTRIELPFDPLHINYQYNGEYMAIAGNNNKINLYTREGGFLIEACSLNDWIWCTKLKPKSTVIVCSTNDGDIVVQELLSENVTALYDDKFVQREQLTDAIILSMISNQKARIKCKELVKRVAIFKEKVAILCGIKVLIYTCVIKGDDFMKYKQFKKFQKRVDCEHFQLASSNVLIGAGQKLIAFNFNGDMDKTWSFESPITVVSCQGGAPKRELVLIGLENGSIYKIFLDNSFPIQIHKVNTHIKYLTMSQTKRKMALIDGNQNLQVLDTISKEVLFGEMGVEGVAFNQEFEDLIAYSGKGLLFFKCITFPALNQKISGNVIGFKGCKLFLQNNNQVQTIDIQQTANMQRYLEKKDFLNALKIACLGVTEQDIRALGIEALIAGEFEIARRCFLRNKDYQFIDLLLKYEKKNMDAQTLNELNAEALAYQGRFMDAGNLLIKVGQADRAVQLFKELRRWDDAINFAKKGDVAYRAVTSGGRTGTGVRAPTSQGRTGTGRGQAVMPQPQDIAPPKIEMNMLLREQAEWTKESGDWKAAAELFVTCQEYKKAIELYGQNKYLDGLINVCRMLDRQENSDNIVLCANYFKKLKHHGGAKEAYLKLNDLKNLMILHVEFQKWQEAFQIGRSNKELLEIAKVPYADYLLLNDRYEDALKAYKSAGRYDITMKMTKDMAKNCIEEQRYHDASQYLWNLAIDCLNQIQDYKNPSGDDVKAIKQYHEYSDLADVYYAYQKIHSFICEPFQPLSGETYFIQIMNSSRFIISKWKSVYQGIKMSYVYYALAKCAAQLACFKTARICYEKLNQFKIHAEWSEEIDLQSLLVRSKPYTDDESKLPLCMRCSTYNFIINVNEQLSLCNACLHPLFCSFISFSTLPLVEFKVDNSLSRDNVERLLNSEKVFINKRPGQLFQDKINEIIQQQQTSQDQYLVVELDETAVQSLSPEEVLIVDYRQYCSTIDVKYYKNMVGEQPIHVCPDCGRFFYIDEHEFEYIQKRCCPFCRISDKKITQKDVFDI</sequence>
<evidence type="ECO:0000256" key="3">
    <source>
        <dbReference type="ARBA" id="ARBA00022737"/>
    </source>
</evidence>
<dbReference type="GO" id="GO:1905515">
    <property type="term" value="P:non-motile cilium assembly"/>
    <property type="evidence" value="ECO:0007669"/>
    <property type="project" value="TreeGrafter"/>
</dbReference>
<feature type="domain" description="IFT122 second beta-propeller" evidence="8">
    <location>
        <begin position="316"/>
        <end position="568"/>
    </location>
</feature>
<dbReference type="PROSITE" id="PS50294">
    <property type="entry name" value="WD_REPEATS_REGION"/>
    <property type="match status" value="1"/>
</dbReference>
<evidence type="ECO:0008006" key="13">
    <source>
        <dbReference type="Google" id="ProtNLM"/>
    </source>
</evidence>
<feature type="repeat" description="WD" evidence="6">
    <location>
        <begin position="61"/>
        <end position="92"/>
    </location>
</feature>
<dbReference type="Pfam" id="PF23377">
    <property type="entry name" value="Beta-prop_IFT122_2nd"/>
    <property type="match status" value="1"/>
</dbReference>
<dbReference type="InterPro" id="IPR056153">
    <property type="entry name" value="Beta-prop_IFT122_1st"/>
</dbReference>
<evidence type="ECO:0000313" key="12">
    <source>
        <dbReference type="Proteomes" id="UP000688137"/>
    </source>
</evidence>
<evidence type="ECO:0000259" key="8">
    <source>
        <dbReference type="Pfam" id="PF23377"/>
    </source>
</evidence>
<evidence type="ECO:0000256" key="4">
    <source>
        <dbReference type="ARBA" id="ARBA00023069"/>
    </source>
</evidence>
<keyword evidence="12" id="KW-1185">Reference proteome</keyword>
<dbReference type="Pfam" id="PF25295">
    <property type="entry name" value="TPR_IFT122"/>
    <property type="match status" value="2"/>
</dbReference>
<dbReference type="PROSITE" id="PS50082">
    <property type="entry name" value="WD_REPEATS_2"/>
    <property type="match status" value="1"/>
</dbReference>
<dbReference type="InterPro" id="IPR001680">
    <property type="entry name" value="WD40_rpt"/>
</dbReference>
<dbReference type="AlphaFoldDB" id="A0A8S1JTZ3"/>
<evidence type="ECO:0000256" key="2">
    <source>
        <dbReference type="ARBA" id="ARBA00022574"/>
    </source>
</evidence>
<dbReference type="PANTHER" id="PTHR12764">
    <property type="entry name" value="WD REPEAT DOMAIN-RELATED"/>
    <property type="match status" value="1"/>
</dbReference>
<evidence type="ECO:0000256" key="7">
    <source>
        <dbReference type="SAM" id="MobiDB-lite"/>
    </source>
</evidence>
<keyword evidence="2 6" id="KW-0853">WD repeat</keyword>
<dbReference type="SMART" id="SM00320">
    <property type="entry name" value="WD40"/>
    <property type="match status" value="4"/>
</dbReference>
<evidence type="ECO:0000259" key="10">
    <source>
        <dbReference type="Pfam" id="PF25295"/>
    </source>
</evidence>
<dbReference type="Pfam" id="PF23381">
    <property type="entry name" value="Beta-prop_IFT122_1st"/>
    <property type="match status" value="1"/>
</dbReference>
<feature type="domain" description="IFT122 first beta-propeller" evidence="9">
    <location>
        <begin position="28"/>
        <end position="204"/>
    </location>
</feature>
<evidence type="ECO:0000313" key="11">
    <source>
        <dbReference type="EMBL" id="CAD8045059.1"/>
    </source>
</evidence>
<keyword evidence="5" id="KW-0966">Cell projection</keyword>
<proteinExistence type="predicted"/>
<accession>A0A8S1JTZ3</accession>
<dbReference type="GO" id="GO:0035721">
    <property type="term" value="P:intraciliary retrograde transport"/>
    <property type="evidence" value="ECO:0007669"/>
    <property type="project" value="TreeGrafter"/>
</dbReference>
<dbReference type="GO" id="GO:0030991">
    <property type="term" value="C:intraciliary transport particle A"/>
    <property type="evidence" value="ECO:0007669"/>
    <property type="project" value="TreeGrafter"/>
</dbReference>
<dbReference type="EMBL" id="CAJJDM010000006">
    <property type="protein sequence ID" value="CAD8045059.1"/>
    <property type="molecule type" value="Genomic_DNA"/>
</dbReference>